<accession>A0A7J7NET6</accession>
<feature type="region of interest" description="Disordered" evidence="1">
    <location>
        <begin position="145"/>
        <end position="182"/>
    </location>
</feature>
<dbReference type="PANTHER" id="PTHR12398">
    <property type="entry name" value="PROTEIN PHOSPHATASE INHIBITOR"/>
    <property type="match status" value="1"/>
</dbReference>
<dbReference type="Proteomes" id="UP000541444">
    <property type="component" value="Unassembled WGS sequence"/>
</dbReference>
<sequence>EHCLPQAMELGTIQEGVDDDGISVHIIQGLERETTSKGRAALTEQTYDLHLKVPKFDGKSDADAFIDCGRVRWNEANLDEIAANKPVRQKITEPKTPYHPMSAEEVILNYVDHCYFEDSMSPVRDFDACMGSDENTEAILSALNDETSSSENLPGHSGGWASSEDEGDVIEQADEGSFFLSK</sequence>
<proteinExistence type="predicted"/>
<dbReference type="AlphaFoldDB" id="A0A7J7NET6"/>
<dbReference type="GO" id="GO:0004864">
    <property type="term" value="F:protein phosphatase inhibitor activity"/>
    <property type="evidence" value="ECO:0007669"/>
    <property type="project" value="InterPro"/>
</dbReference>
<comment type="caution">
    <text evidence="2">The sequence shown here is derived from an EMBL/GenBank/DDBJ whole genome shotgun (WGS) entry which is preliminary data.</text>
</comment>
<protein>
    <submittedName>
        <fullName evidence="2">Uncharacterized protein</fullName>
    </submittedName>
</protein>
<keyword evidence="3" id="KW-1185">Reference proteome</keyword>
<evidence type="ECO:0000313" key="2">
    <source>
        <dbReference type="EMBL" id="KAF6165492.1"/>
    </source>
</evidence>
<dbReference type="OrthoDB" id="551302at2759"/>
<organism evidence="2 3">
    <name type="scientific">Kingdonia uniflora</name>
    <dbReference type="NCBI Taxonomy" id="39325"/>
    <lineage>
        <taxon>Eukaryota</taxon>
        <taxon>Viridiplantae</taxon>
        <taxon>Streptophyta</taxon>
        <taxon>Embryophyta</taxon>
        <taxon>Tracheophyta</taxon>
        <taxon>Spermatophyta</taxon>
        <taxon>Magnoliopsida</taxon>
        <taxon>Ranunculales</taxon>
        <taxon>Circaeasteraceae</taxon>
        <taxon>Kingdonia</taxon>
    </lineage>
</organism>
<gene>
    <name evidence="2" type="ORF">GIB67_023321</name>
</gene>
<reference evidence="2 3" key="1">
    <citation type="journal article" date="2020" name="IScience">
        <title>Genome Sequencing of the Endangered Kingdonia uniflora (Circaeasteraceae, Ranunculales) Reveals Potential Mechanisms of Evolutionary Specialization.</title>
        <authorList>
            <person name="Sun Y."/>
            <person name="Deng T."/>
            <person name="Zhang A."/>
            <person name="Moore M.J."/>
            <person name="Landis J.B."/>
            <person name="Lin N."/>
            <person name="Zhang H."/>
            <person name="Zhang X."/>
            <person name="Huang J."/>
            <person name="Zhang X."/>
            <person name="Sun H."/>
            <person name="Wang H."/>
        </authorList>
    </citation>
    <scope>NUCLEOTIDE SEQUENCE [LARGE SCALE GENOMIC DNA]</scope>
    <source>
        <strain evidence="2">TB1705</strain>
        <tissue evidence="2">Leaf</tissue>
    </source>
</reference>
<dbReference type="GO" id="GO:0009966">
    <property type="term" value="P:regulation of signal transduction"/>
    <property type="evidence" value="ECO:0007669"/>
    <property type="project" value="InterPro"/>
</dbReference>
<name>A0A7J7NET6_9MAGN</name>
<dbReference type="EMBL" id="JACGCM010000851">
    <property type="protein sequence ID" value="KAF6165492.1"/>
    <property type="molecule type" value="Genomic_DNA"/>
</dbReference>
<dbReference type="Pfam" id="PF04979">
    <property type="entry name" value="IPP-2"/>
    <property type="match status" value="1"/>
</dbReference>
<dbReference type="InterPro" id="IPR007062">
    <property type="entry name" value="PPI-2"/>
</dbReference>
<evidence type="ECO:0000256" key="1">
    <source>
        <dbReference type="SAM" id="MobiDB-lite"/>
    </source>
</evidence>
<evidence type="ECO:0000313" key="3">
    <source>
        <dbReference type="Proteomes" id="UP000541444"/>
    </source>
</evidence>
<feature type="non-terminal residue" evidence="2">
    <location>
        <position position="1"/>
    </location>
</feature>
<dbReference type="PANTHER" id="PTHR12398:SF20">
    <property type="entry name" value="PROTEIN PHOSPHATASE 1 REGULATORY INHIBITOR SUBUNIT 2"/>
    <property type="match status" value="1"/>
</dbReference>
<feature type="compositionally biased region" description="Acidic residues" evidence="1">
    <location>
        <begin position="163"/>
        <end position="174"/>
    </location>
</feature>